<keyword evidence="1" id="KW-0472">Membrane</keyword>
<feature type="transmembrane region" description="Helical" evidence="1">
    <location>
        <begin position="35"/>
        <end position="57"/>
    </location>
</feature>
<keyword evidence="1" id="KW-0812">Transmembrane</keyword>
<comment type="caution">
    <text evidence="2">The sequence shown here is derived from an EMBL/GenBank/DDBJ whole genome shotgun (WGS) entry which is preliminary data.</text>
</comment>
<organism evidence="2 3">
    <name type="scientific">Candidatus Roizmanbacteria bacterium RIFOXYA1_FULL_41_12</name>
    <dbReference type="NCBI Taxonomy" id="1802082"/>
    <lineage>
        <taxon>Bacteria</taxon>
        <taxon>Candidatus Roizmaniibacteriota</taxon>
    </lineage>
</organism>
<evidence type="ECO:0000256" key="1">
    <source>
        <dbReference type="SAM" id="Phobius"/>
    </source>
</evidence>
<accession>A0A1F7KAS3</accession>
<dbReference type="AlphaFoldDB" id="A0A1F7KAS3"/>
<proteinExistence type="predicted"/>
<sequence length="155" mass="17395">MVHIWRNPAPKTPVDQVWGQIIENVVSAVLANGNVLTLMVVMMIKITIIPLVVRPIMAGKASVRKIWMKATAPDALTTAKPFAGTRAKNKMTPKMKMGTEMTTLLRYARVLTVKQLTVQNIVPIHQFGFQKALMLKKDHYTLIIMLVQIKKPVKP</sequence>
<gene>
    <name evidence="2" type="ORF">A2209_04720</name>
</gene>
<evidence type="ECO:0000313" key="3">
    <source>
        <dbReference type="Proteomes" id="UP000178450"/>
    </source>
</evidence>
<dbReference type="Proteomes" id="UP000178450">
    <property type="component" value="Unassembled WGS sequence"/>
</dbReference>
<reference evidence="2 3" key="1">
    <citation type="journal article" date="2016" name="Nat. Commun.">
        <title>Thousands of microbial genomes shed light on interconnected biogeochemical processes in an aquifer system.</title>
        <authorList>
            <person name="Anantharaman K."/>
            <person name="Brown C.T."/>
            <person name="Hug L.A."/>
            <person name="Sharon I."/>
            <person name="Castelle C.J."/>
            <person name="Probst A.J."/>
            <person name="Thomas B.C."/>
            <person name="Singh A."/>
            <person name="Wilkins M.J."/>
            <person name="Karaoz U."/>
            <person name="Brodie E.L."/>
            <person name="Williams K.H."/>
            <person name="Hubbard S.S."/>
            <person name="Banfield J.F."/>
        </authorList>
    </citation>
    <scope>NUCLEOTIDE SEQUENCE [LARGE SCALE GENOMIC DNA]</scope>
</reference>
<name>A0A1F7KAS3_9BACT</name>
<evidence type="ECO:0000313" key="2">
    <source>
        <dbReference type="EMBL" id="OGK64965.1"/>
    </source>
</evidence>
<protein>
    <submittedName>
        <fullName evidence="2">Uncharacterized protein</fullName>
    </submittedName>
</protein>
<dbReference type="EMBL" id="MGBG01000013">
    <property type="protein sequence ID" value="OGK64965.1"/>
    <property type="molecule type" value="Genomic_DNA"/>
</dbReference>
<keyword evidence="1" id="KW-1133">Transmembrane helix</keyword>